<protein>
    <recommendedName>
        <fullName evidence="2">NadR/Ttd14 AAA domain-containing protein</fullName>
    </recommendedName>
</protein>
<sequence length="317" mass="35368">MATNPPKAKNIYVVGAQCTGKTTLVNALASHYSDAEVRPLPIKEVARGVLRKHNYTAADMTNSPLRALELQHLIFSAQVTAEEELGNNWFISDRSALDPVAYAYFYVGEEAAASMLESEAWQASRARMRDGVVLVCEAGTPWLVDDGVRLMPEDPREWAAIHETFCRVLQEQGIPFTLVPKETMNLAKRVDLFLAKSYESASTSFIERRNPQPNASKRHYAQSSAKRKGDKGGHELNEAEARARNEGKTTIEGAEDEGVYWNEYLMFGVLAIPATVGIWYLLKPLGILDPYLGVSMIKETEPKRGNLRETEGRSKYN</sequence>
<feature type="domain" description="NadR/Ttd14 AAA" evidence="2">
    <location>
        <begin position="11"/>
        <end position="184"/>
    </location>
</feature>
<feature type="compositionally biased region" description="Basic residues" evidence="1">
    <location>
        <begin position="216"/>
        <end position="229"/>
    </location>
</feature>
<accession>A0A6A6QTC9</accession>
<evidence type="ECO:0000256" key="1">
    <source>
        <dbReference type="SAM" id="MobiDB-lite"/>
    </source>
</evidence>
<dbReference type="AlphaFoldDB" id="A0A6A6QTC9"/>
<dbReference type="InterPro" id="IPR038727">
    <property type="entry name" value="NadR/Ttd14_AAA_dom"/>
</dbReference>
<evidence type="ECO:0000313" key="4">
    <source>
        <dbReference type="Proteomes" id="UP000799750"/>
    </source>
</evidence>
<proteinExistence type="predicted"/>
<feature type="region of interest" description="Disordered" evidence="1">
    <location>
        <begin position="204"/>
        <end position="248"/>
    </location>
</feature>
<organism evidence="3 4">
    <name type="scientific">Lophium mytilinum</name>
    <dbReference type="NCBI Taxonomy" id="390894"/>
    <lineage>
        <taxon>Eukaryota</taxon>
        <taxon>Fungi</taxon>
        <taxon>Dikarya</taxon>
        <taxon>Ascomycota</taxon>
        <taxon>Pezizomycotina</taxon>
        <taxon>Dothideomycetes</taxon>
        <taxon>Pleosporomycetidae</taxon>
        <taxon>Mytilinidiales</taxon>
        <taxon>Mytilinidiaceae</taxon>
        <taxon>Lophium</taxon>
    </lineage>
</organism>
<reference evidence="3" key="1">
    <citation type="journal article" date="2020" name="Stud. Mycol.">
        <title>101 Dothideomycetes genomes: a test case for predicting lifestyles and emergence of pathogens.</title>
        <authorList>
            <person name="Haridas S."/>
            <person name="Albert R."/>
            <person name="Binder M."/>
            <person name="Bloem J."/>
            <person name="Labutti K."/>
            <person name="Salamov A."/>
            <person name="Andreopoulos B."/>
            <person name="Baker S."/>
            <person name="Barry K."/>
            <person name="Bills G."/>
            <person name="Bluhm B."/>
            <person name="Cannon C."/>
            <person name="Castanera R."/>
            <person name="Culley D."/>
            <person name="Daum C."/>
            <person name="Ezra D."/>
            <person name="Gonzalez J."/>
            <person name="Henrissat B."/>
            <person name="Kuo A."/>
            <person name="Liang C."/>
            <person name="Lipzen A."/>
            <person name="Lutzoni F."/>
            <person name="Magnuson J."/>
            <person name="Mondo S."/>
            <person name="Nolan M."/>
            <person name="Ohm R."/>
            <person name="Pangilinan J."/>
            <person name="Park H.-J."/>
            <person name="Ramirez L."/>
            <person name="Alfaro M."/>
            <person name="Sun H."/>
            <person name="Tritt A."/>
            <person name="Yoshinaga Y."/>
            <person name="Zwiers L.-H."/>
            <person name="Turgeon B."/>
            <person name="Goodwin S."/>
            <person name="Spatafora J."/>
            <person name="Crous P."/>
            <person name="Grigoriev I."/>
        </authorList>
    </citation>
    <scope>NUCLEOTIDE SEQUENCE</scope>
    <source>
        <strain evidence="3">CBS 269.34</strain>
    </source>
</reference>
<dbReference type="SUPFAM" id="SSF52540">
    <property type="entry name" value="P-loop containing nucleoside triphosphate hydrolases"/>
    <property type="match status" value="1"/>
</dbReference>
<feature type="compositionally biased region" description="Basic and acidic residues" evidence="1">
    <location>
        <begin position="230"/>
        <end position="248"/>
    </location>
</feature>
<feature type="compositionally biased region" description="Polar residues" evidence="1">
    <location>
        <begin position="204"/>
        <end position="215"/>
    </location>
</feature>
<name>A0A6A6QTC9_9PEZI</name>
<gene>
    <name evidence="3" type="ORF">BU16DRAFT_538405</name>
</gene>
<dbReference type="Gene3D" id="3.40.50.300">
    <property type="entry name" value="P-loop containing nucleotide triphosphate hydrolases"/>
    <property type="match status" value="1"/>
</dbReference>
<dbReference type="InterPro" id="IPR027417">
    <property type="entry name" value="P-loop_NTPase"/>
</dbReference>
<keyword evidence="4" id="KW-1185">Reference proteome</keyword>
<dbReference type="OrthoDB" id="6118920at2759"/>
<dbReference type="Proteomes" id="UP000799750">
    <property type="component" value="Unassembled WGS sequence"/>
</dbReference>
<evidence type="ECO:0000259" key="2">
    <source>
        <dbReference type="Pfam" id="PF13521"/>
    </source>
</evidence>
<dbReference type="Pfam" id="PF13521">
    <property type="entry name" value="AAA_28"/>
    <property type="match status" value="1"/>
</dbReference>
<dbReference type="EMBL" id="MU004188">
    <property type="protein sequence ID" value="KAF2495768.1"/>
    <property type="molecule type" value="Genomic_DNA"/>
</dbReference>
<evidence type="ECO:0000313" key="3">
    <source>
        <dbReference type="EMBL" id="KAF2495768.1"/>
    </source>
</evidence>